<feature type="non-terminal residue" evidence="7">
    <location>
        <position position="272"/>
    </location>
</feature>
<feature type="region of interest" description="Disordered" evidence="5">
    <location>
        <begin position="113"/>
        <end position="151"/>
    </location>
</feature>
<evidence type="ECO:0000313" key="7">
    <source>
        <dbReference type="EMBL" id="KIJ97195.1"/>
    </source>
</evidence>
<dbReference type="SMART" id="SM00184">
    <property type="entry name" value="RING"/>
    <property type="match status" value="1"/>
</dbReference>
<dbReference type="EMBL" id="KN838699">
    <property type="protein sequence ID" value="KIJ97195.1"/>
    <property type="molecule type" value="Genomic_DNA"/>
</dbReference>
<dbReference type="Proteomes" id="UP000054477">
    <property type="component" value="Unassembled WGS sequence"/>
</dbReference>
<accession>A0A0C9WX09</accession>
<evidence type="ECO:0000256" key="4">
    <source>
        <dbReference type="PROSITE-ProRule" id="PRU00175"/>
    </source>
</evidence>
<dbReference type="PROSITE" id="PS00518">
    <property type="entry name" value="ZF_RING_1"/>
    <property type="match status" value="1"/>
</dbReference>
<keyword evidence="3" id="KW-0862">Zinc</keyword>
<dbReference type="CDD" id="cd16449">
    <property type="entry name" value="RING-HC"/>
    <property type="match status" value="1"/>
</dbReference>
<dbReference type="InterPro" id="IPR013083">
    <property type="entry name" value="Znf_RING/FYVE/PHD"/>
</dbReference>
<organism evidence="7 8">
    <name type="scientific">Laccaria amethystina LaAM-08-1</name>
    <dbReference type="NCBI Taxonomy" id="1095629"/>
    <lineage>
        <taxon>Eukaryota</taxon>
        <taxon>Fungi</taxon>
        <taxon>Dikarya</taxon>
        <taxon>Basidiomycota</taxon>
        <taxon>Agaricomycotina</taxon>
        <taxon>Agaricomycetes</taxon>
        <taxon>Agaricomycetidae</taxon>
        <taxon>Agaricales</taxon>
        <taxon>Agaricineae</taxon>
        <taxon>Hydnangiaceae</taxon>
        <taxon>Laccaria</taxon>
    </lineage>
</organism>
<gene>
    <name evidence="7" type="ORF">K443DRAFT_78258</name>
</gene>
<feature type="domain" description="RING-type" evidence="6">
    <location>
        <begin position="10"/>
        <end position="49"/>
    </location>
</feature>
<keyword evidence="1" id="KW-0479">Metal-binding</keyword>
<name>A0A0C9WX09_9AGAR</name>
<dbReference type="HOGENOM" id="CLU_1025082_0_0_1"/>
<dbReference type="Pfam" id="PF00097">
    <property type="entry name" value="zf-C3HC4"/>
    <property type="match status" value="1"/>
</dbReference>
<dbReference type="InterPro" id="IPR018957">
    <property type="entry name" value="Znf_C3HC4_RING-type"/>
</dbReference>
<reference evidence="7 8" key="1">
    <citation type="submission" date="2014-04" db="EMBL/GenBank/DDBJ databases">
        <authorList>
            <consortium name="DOE Joint Genome Institute"/>
            <person name="Kuo A."/>
            <person name="Kohler A."/>
            <person name="Nagy L.G."/>
            <person name="Floudas D."/>
            <person name="Copeland A."/>
            <person name="Barry K.W."/>
            <person name="Cichocki N."/>
            <person name="Veneault-Fourrey C."/>
            <person name="LaButti K."/>
            <person name="Lindquist E.A."/>
            <person name="Lipzen A."/>
            <person name="Lundell T."/>
            <person name="Morin E."/>
            <person name="Murat C."/>
            <person name="Sun H."/>
            <person name="Tunlid A."/>
            <person name="Henrissat B."/>
            <person name="Grigoriev I.V."/>
            <person name="Hibbett D.S."/>
            <person name="Martin F."/>
            <person name="Nordberg H.P."/>
            <person name="Cantor M.N."/>
            <person name="Hua S.X."/>
        </authorList>
    </citation>
    <scope>NUCLEOTIDE SEQUENCE [LARGE SCALE GENOMIC DNA]</scope>
    <source>
        <strain evidence="7 8">LaAM-08-1</strain>
    </source>
</reference>
<evidence type="ECO:0000256" key="2">
    <source>
        <dbReference type="ARBA" id="ARBA00022771"/>
    </source>
</evidence>
<evidence type="ECO:0000256" key="3">
    <source>
        <dbReference type="ARBA" id="ARBA00022833"/>
    </source>
</evidence>
<protein>
    <recommendedName>
        <fullName evidence="6">RING-type domain-containing protein</fullName>
    </recommendedName>
</protein>
<proteinExistence type="predicted"/>
<dbReference type="InterPro" id="IPR017907">
    <property type="entry name" value="Znf_RING_CS"/>
</dbReference>
<evidence type="ECO:0000256" key="1">
    <source>
        <dbReference type="ARBA" id="ARBA00022723"/>
    </source>
</evidence>
<dbReference type="OrthoDB" id="6105938at2759"/>
<keyword evidence="2 4" id="KW-0863">Zinc-finger</keyword>
<dbReference type="Gene3D" id="3.30.40.10">
    <property type="entry name" value="Zinc/RING finger domain, C3HC4 (zinc finger)"/>
    <property type="match status" value="1"/>
</dbReference>
<feature type="compositionally biased region" description="Basic and acidic residues" evidence="5">
    <location>
        <begin position="113"/>
        <end position="127"/>
    </location>
</feature>
<evidence type="ECO:0000259" key="6">
    <source>
        <dbReference type="PROSITE" id="PS50089"/>
    </source>
</evidence>
<dbReference type="STRING" id="1095629.A0A0C9WX09"/>
<dbReference type="AlphaFoldDB" id="A0A0C9WX09"/>
<reference evidence="8" key="2">
    <citation type="submission" date="2015-01" db="EMBL/GenBank/DDBJ databases">
        <title>Evolutionary Origins and Diversification of the Mycorrhizal Mutualists.</title>
        <authorList>
            <consortium name="DOE Joint Genome Institute"/>
            <consortium name="Mycorrhizal Genomics Consortium"/>
            <person name="Kohler A."/>
            <person name="Kuo A."/>
            <person name="Nagy L.G."/>
            <person name="Floudas D."/>
            <person name="Copeland A."/>
            <person name="Barry K.W."/>
            <person name="Cichocki N."/>
            <person name="Veneault-Fourrey C."/>
            <person name="LaButti K."/>
            <person name="Lindquist E.A."/>
            <person name="Lipzen A."/>
            <person name="Lundell T."/>
            <person name="Morin E."/>
            <person name="Murat C."/>
            <person name="Riley R."/>
            <person name="Ohm R."/>
            <person name="Sun H."/>
            <person name="Tunlid A."/>
            <person name="Henrissat B."/>
            <person name="Grigoriev I.V."/>
            <person name="Hibbett D.S."/>
            <person name="Martin F."/>
        </authorList>
    </citation>
    <scope>NUCLEOTIDE SEQUENCE [LARGE SCALE GENOMIC DNA]</scope>
    <source>
        <strain evidence="8">LaAM-08-1</strain>
    </source>
</reference>
<evidence type="ECO:0000313" key="8">
    <source>
        <dbReference type="Proteomes" id="UP000054477"/>
    </source>
</evidence>
<dbReference type="InterPro" id="IPR001841">
    <property type="entry name" value="Znf_RING"/>
</dbReference>
<dbReference type="PROSITE" id="PS50089">
    <property type="entry name" value="ZF_RING_2"/>
    <property type="match status" value="1"/>
</dbReference>
<dbReference type="GO" id="GO:0008270">
    <property type="term" value="F:zinc ion binding"/>
    <property type="evidence" value="ECO:0007669"/>
    <property type="project" value="UniProtKB-KW"/>
</dbReference>
<keyword evidence="8" id="KW-1185">Reference proteome</keyword>
<sequence>MLILHPSSCCDVCLDSYSCDVSPHAIPCGHIFCKTCLVSIAPPKCPLCRKSFFLDGIVKLHIGRPTASQGSQEFDLLQRLIVEGVKRQTDLETAVEQSKQNQQEVKEALERVLREPSKEETEAHRDNQSTAKVGPPAPTAVSTVSARDGNMSLPRPIIRAAGENWRARREARYADNGLSLSSPSESIVPSSPHPFERVVPSSPLLQLERAVPTSPPSRLESLQQEARNHFSPLSTYQVIDRYPRPTSPFLEIETLPSIQRGARNPFPPPSSL</sequence>
<evidence type="ECO:0000256" key="5">
    <source>
        <dbReference type="SAM" id="MobiDB-lite"/>
    </source>
</evidence>
<dbReference type="SUPFAM" id="SSF57850">
    <property type="entry name" value="RING/U-box"/>
    <property type="match status" value="1"/>
</dbReference>